<comment type="caution">
    <text evidence="2">The sequence shown here is derived from an EMBL/GenBank/DDBJ whole genome shotgun (WGS) entry which is preliminary data.</text>
</comment>
<gene>
    <name evidence="2" type="ORF">PSON_ATCC_30995.1.T0860167</name>
</gene>
<name>A0A8S1PSX0_9CILI</name>
<organism evidence="2 3">
    <name type="scientific">Paramecium sonneborni</name>
    <dbReference type="NCBI Taxonomy" id="65129"/>
    <lineage>
        <taxon>Eukaryota</taxon>
        <taxon>Sar</taxon>
        <taxon>Alveolata</taxon>
        <taxon>Ciliophora</taxon>
        <taxon>Intramacronucleata</taxon>
        <taxon>Oligohymenophorea</taxon>
        <taxon>Peniculida</taxon>
        <taxon>Parameciidae</taxon>
        <taxon>Paramecium</taxon>
    </lineage>
</organism>
<dbReference type="EMBL" id="CAJJDN010000086">
    <property type="protein sequence ID" value="CAD8106357.1"/>
    <property type="molecule type" value="Genomic_DNA"/>
</dbReference>
<evidence type="ECO:0000313" key="3">
    <source>
        <dbReference type="Proteomes" id="UP000692954"/>
    </source>
</evidence>
<dbReference type="AlphaFoldDB" id="A0A8S1PSX0"/>
<sequence>MCFCQLKNCKCNESCLLFIFFLEDTNILKIHNYLPNTFNFNNKNMPIFSRNTLNKFKVFWALGKEFKQKNEIELFFQSIYLEGELHQIFIFLDKVNYQQNFLQTPIINNPLLQKQYQQNIRLILFDFNQNFNQYEVKFLTNRFIMLFIQQVEKRLKETILKISNSQINNIIKFQFSKETSKIKEEALKNFSQCLQNLISKVEKKNSIEYVAKLIQYLHMSRQNIFYVSQNVQSTYSFTNAVLIKFNYEILKNLNDFIEEILSRIQKILKSNQVQILKCYQCNSFGYLTLKEECSFINTFNPSQCECIQSENYQQLTVNECNQNDIETLILQLKHTFSIQYILKKFEQKKQEKIMQDDQNNYKKLSEKLKNVQENLKVLKDKSQKLQVKNEQIQMENQSLLQKRNNIEQQIIQVEQEIEHYEQKSKQLDNDNLDNQEINYKYVN</sequence>
<evidence type="ECO:0000313" key="2">
    <source>
        <dbReference type="EMBL" id="CAD8106357.1"/>
    </source>
</evidence>
<keyword evidence="3" id="KW-1185">Reference proteome</keyword>
<dbReference type="Proteomes" id="UP000692954">
    <property type="component" value="Unassembled WGS sequence"/>
</dbReference>
<keyword evidence="1" id="KW-0175">Coiled coil</keyword>
<feature type="coiled-coil region" evidence="1">
    <location>
        <begin position="347"/>
        <end position="430"/>
    </location>
</feature>
<proteinExistence type="predicted"/>
<evidence type="ECO:0000256" key="1">
    <source>
        <dbReference type="SAM" id="Coils"/>
    </source>
</evidence>
<reference evidence="2" key="1">
    <citation type="submission" date="2021-01" db="EMBL/GenBank/DDBJ databases">
        <authorList>
            <consortium name="Genoscope - CEA"/>
            <person name="William W."/>
        </authorList>
    </citation>
    <scope>NUCLEOTIDE SEQUENCE</scope>
</reference>
<accession>A0A8S1PSX0</accession>
<dbReference type="OrthoDB" id="308462at2759"/>
<protein>
    <submittedName>
        <fullName evidence="2">Uncharacterized protein</fullName>
    </submittedName>
</protein>